<evidence type="ECO:0000313" key="3">
    <source>
        <dbReference type="EMBL" id="KAH9810514.1"/>
    </source>
</evidence>
<feature type="signal peptide" evidence="2">
    <location>
        <begin position="1"/>
        <end position="21"/>
    </location>
</feature>
<sequence>MQLSLLAMALNLALLARIARSDDGNQPDQPQPECESDVYPYVQCVFFEGDDDPRGTYDADTTSKACADFPHGDGPAFEFVAGDKACEDKEGIKNDQPRLFCNADFASACFQAGGGEQEDGYYGSNAGHTLDEMYSYADEGGKGKNKPPKKKHGKEGGER</sequence>
<keyword evidence="2" id="KW-0732">Signal</keyword>
<reference evidence="3 4" key="2">
    <citation type="journal article" date="2021" name="Curr. Genet.">
        <title>Genetic response to nitrogen starvation in the aggressive Eucalyptus foliar pathogen Teratosphaeria destructans.</title>
        <authorList>
            <person name="Havenga M."/>
            <person name="Wingfield B.D."/>
            <person name="Wingfield M.J."/>
            <person name="Dreyer L.L."/>
            <person name="Roets F."/>
            <person name="Aylward J."/>
        </authorList>
    </citation>
    <scope>NUCLEOTIDE SEQUENCE [LARGE SCALE GENOMIC DNA]</scope>
    <source>
        <strain evidence="3">CMW44962</strain>
    </source>
</reference>
<comment type="caution">
    <text evidence="3">The sequence shown here is derived from an EMBL/GenBank/DDBJ whole genome shotgun (WGS) entry which is preliminary data.</text>
</comment>
<organism evidence="3 4">
    <name type="scientific">Teratosphaeria destructans</name>
    <dbReference type="NCBI Taxonomy" id="418781"/>
    <lineage>
        <taxon>Eukaryota</taxon>
        <taxon>Fungi</taxon>
        <taxon>Dikarya</taxon>
        <taxon>Ascomycota</taxon>
        <taxon>Pezizomycotina</taxon>
        <taxon>Dothideomycetes</taxon>
        <taxon>Dothideomycetidae</taxon>
        <taxon>Mycosphaerellales</taxon>
        <taxon>Teratosphaeriaceae</taxon>
        <taxon>Teratosphaeria</taxon>
    </lineage>
</organism>
<feature type="region of interest" description="Disordered" evidence="1">
    <location>
        <begin position="133"/>
        <end position="159"/>
    </location>
</feature>
<name>A0A9W7VY64_9PEZI</name>
<feature type="chain" id="PRO_5040840168" evidence="2">
    <location>
        <begin position="22"/>
        <end position="159"/>
    </location>
</feature>
<protein>
    <submittedName>
        <fullName evidence="3">Uncharacterized protein</fullName>
    </submittedName>
</protein>
<evidence type="ECO:0000256" key="1">
    <source>
        <dbReference type="SAM" id="MobiDB-lite"/>
    </source>
</evidence>
<dbReference type="AlphaFoldDB" id="A0A9W7VY64"/>
<gene>
    <name evidence="3" type="ORF">Tdes44962_MAKER06048</name>
</gene>
<dbReference type="Proteomes" id="UP001138500">
    <property type="component" value="Unassembled WGS sequence"/>
</dbReference>
<proteinExistence type="predicted"/>
<keyword evidence="4" id="KW-1185">Reference proteome</keyword>
<dbReference type="EMBL" id="RIBY02002522">
    <property type="protein sequence ID" value="KAH9810514.1"/>
    <property type="molecule type" value="Genomic_DNA"/>
</dbReference>
<reference evidence="3 4" key="1">
    <citation type="journal article" date="2018" name="IMA Fungus">
        <title>IMA Genome-F 10: Nine draft genome sequences of Claviceps purpurea s.lat., including C. arundinis, C. humidiphila, and C. cf. spartinae, pseudomolecules for the pitch canker pathogen Fusarium circinatum, draft genome of Davidsoniella eucalypti, Grosmannia galeiformis, Quambalaria eucalypti, and Teratosphaeria destructans.</title>
        <authorList>
            <person name="Wingfield B.D."/>
            <person name="Liu M."/>
            <person name="Nguyen H.D."/>
            <person name="Lane F.A."/>
            <person name="Morgan S.W."/>
            <person name="De Vos L."/>
            <person name="Wilken P.M."/>
            <person name="Duong T.A."/>
            <person name="Aylward J."/>
            <person name="Coetzee M.P."/>
            <person name="Dadej K."/>
            <person name="De Beer Z.W."/>
            <person name="Findlay W."/>
            <person name="Havenga M."/>
            <person name="Kolarik M."/>
            <person name="Menzies J.G."/>
            <person name="Naidoo K."/>
            <person name="Pochopski O."/>
            <person name="Shoukouhi P."/>
            <person name="Santana Q.C."/>
            <person name="Seifert K.A."/>
            <person name="Soal N."/>
            <person name="Steenkamp E.T."/>
            <person name="Tatham C.T."/>
            <person name="van der Nest M.A."/>
            <person name="Wingfield M.J."/>
        </authorList>
    </citation>
    <scope>NUCLEOTIDE SEQUENCE [LARGE SCALE GENOMIC DNA]</scope>
    <source>
        <strain evidence="3">CMW44962</strain>
    </source>
</reference>
<feature type="compositionally biased region" description="Basic residues" evidence="1">
    <location>
        <begin position="143"/>
        <end position="153"/>
    </location>
</feature>
<evidence type="ECO:0000256" key="2">
    <source>
        <dbReference type="SAM" id="SignalP"/>
    </source>
</evidence>
<evidence type="ECO:0000313" key="4">
    <source>
        <dbReference type="Proteomes" id="UP001138500"/>
    </source>
</evidence>
<accession>A0A9W7VY64</accession>